<sequence>MASSPASCSTPIKPSSLKLISSTRQAFQVRAQSFRDEGSWSEANLRVLRERIQEIKMKERLERCCRCEFGWNYSPGYNYKLKKQGGLSQVFDLVGLVCRTIGFSCVTGTLILVIVSLIIHLNQ</sequence>
<keyword evidence="1" id="KW-0472">Membrane</keyword>
<evidence type="ECO:0000256" key="1">
    <source>
        <dbReference type="SAM" id="Phobius"/>
    </source>
</evidence>
<dbReference type="PANTHER" id="PTHR38225:SF4">
    <property type="entry name" value="PROTEIN, PUTATIVE-RELATED"/>
    <property type="match status" value="1"/>
</dbReference>
<dbReference type="Proteomes" id="UP001174677">
    <property type="component" value="Chromosome 9"/>
</dbReference>
<keyword evidence="3" id="KW-1185">Reference proteome</keyword>
<gene>
    <name evidence="2" type="ORF">P3X46_016202</name>
</gene>
<organism evidence="2 3">
    <name type="scientific">Hevea brasiliensis</name>
    <name type="common">Para rubber tree</name>
    <name type="synonym">Siphonia brasiliensis</name>
    <dbReference type="NCBI Taxonomy" id="3981"/>
    <lineage>
        <taxon>Eukaryota</taxon>
        <taxon>Viridiplantae</taxon>
        <taxon>Streptophyta</taxon>
        <taxon>Embryophyta</taxon>
        <taxon>Tracheophyta</taxon>
        <taxon>Spermatophyta</taxon>
        <taxon>Magnoliopsida</taxon>
        <taxon>eudicotyledons</taxon>
        <taxon>Gunneridae</taxon>
        <taxon>Pentapetalae</taxon>
        <taxon>rosids</taxon>
        <taxon>fabids</taxon>
        <taxon>Malpighiales</taxon>
        <taxon>Euphorbiaceae</taxon>
        <taxon>Crotonoideae</taxon>
        <taxon>Micrandreae</taxon>
        <taxon>Hevea</taxon>
    </lineage>
</organism>
<name>A0ABQ9LYC6_HEVBR</name>
<dbReference type="EMBL" id="JARPOI010000009">
    <property type="protein sequence ID" value="KAJ9173026.1"/>
    <property type="molecule type" value="Genomic_DNA"/>
</dbReference>
<feature type="transmembrane region" description="Helical" evidence="1">
    <location>
        <begin position="90"/>
        <end position="119"/>
    </location>
</feature>
<protein>
    <submittedName>
        <fullName evidence="2">Uncharacterized protein</fullName>
    </submittedName>
</protein>
<accession>A0ABQ9LYC6</accession>
<reference evidence="2" key="1">
    <citation type="journal article" date="2023" name="Plant Biotechnol. J.">
        <title>Chromosome-level wild Hevea brasiliensis genome provides new tools for genomic-assisted breeding and valuable loci to elevate rubber yield.</title>
        <authorList>
            <person name="Cheng H."/>
            <person name="Song X."/>
            <person name="Hu Y."/>
            <person name="Wu T."/>
            <person name="Yang Q."/>
            <person name="An Z."/>
            <person name="Feng S."/>
            <person name="Deng Z."/>
            <person name="Wu W."/>
            <person name="Zeng X."/>
            <person name="Tu M."/>
            <person name="Wang X."/>
            <person name="Huang H."/>
        </authorList>
    </citation>
    <scope>NUCLEOTIDE SEQUENCE</scope>
    <source>
        <strain evidence="2">MT/VB/25A 57/8</strain>
    </source>
</reference>
<proteinExistence type="predicted"/>
<dbReference type="PANTHER" id="PTHR38225">
    <property type="entry name" value="PROTEIN, PUTATIVE-RELATED"/>
    <property type="match status" value="1"/>
</dbReference>
<keyword evidence="1" id="KW-0812">Transmembrane</keyword>
<evidence type="ECO:0000313" key="3">
    <source>
        <dbReference type="Proteomes" id="UP001174677"/>
    </source>
</evidence>
<evidence type="ECO:0000313" key="2">
    <source>
        <dbReference type="EMBL" id="KAJ9173026.1"/>
    </source>
</evidence>
<keyword evidence="1" id="KW-1133">Transmembrane helix</keyword>
<comment type="caution">
    <text evidence="2">The sequence shown here is derived from an EMBL/GenBank/DDBJ whole genome shotgun (WGS) entry which is preliminary data.</text>
</comment>